<dbReference type="AlphaFoldDB" id="A0A8W7PF49"/>
<dbReference type="EnsemblMetazoa" id="ACOM030708-RA">
    <property type="protein sequence ID" value="ACOM030708-PA.1"/>
    <property type="gene ID" value="ACOM030708"/>
</dbReference>
<organism evidence="1">
    <name type="scientific">Anopheles coluzzii</name>
    <name type="common">African malaria mosquito</name>
    <dbReference type="NCBI Taxonomy" id="1518534"/>
    <lineage>
        <taxon>Eukaryota</taxon>
        <taxon>Metazoa</taxon>
        <taxon>Ecdysozoa</taxon>
        <taxon>Arthropoda</taxon>
        <taxon>Hexapoda</taxon>
        <taxon>Insecta</taxon>
        <taxon>Pterygota</taxon>
        <taxon>Neoptera</taxon>
        <taxon>Endopterygota</taxon>
        <taxon>Diptera</taxon>
        <taxon>Nematocera</taxon>
        <taxon>Culicoidea</taxon>
        <taxon>Culicidae</taxon>
        <taxon>Anophelinae</taxon>
        <taxon>Anopheles</taxon>
    </lineage>
</organism>
<protein>
    <submittedName>
        <fullName evidence="1">Uncharacterized protein</fullName>
    </submittedName>
</protein>
<reference evidence="1" key="1">
    <citation type="submission" date="2022-08" db="UniProtKB">
        <authorList>
            <consortium name="EnsemblMetazoa"/>
        </authorList>
    </citation>
    <scope>IDENTIFICATION</scope>
</reference>
<sequence>MVLLLLSRQTIRFQLQVQFRKRDPLRCVTDLGCSNYFAKRTRLAPRDTGRRKRIVLAAESYASESRSPMQENHIVSRDSRLGVWRYPPQLKMRMPCATNTRSRTIAKQQKRVQRNPSRAPLLTLHSLEIAGNLRSSSDRSIERMLMDYCQVAYIPHAVYRTVWIAIGQHHPICCN</sequence>
<proteinExistence type="predicted"/>
<evidence type="ECO:0000313" key="1">
    <source>
        <dbReference type="EnsemblMetazoa" id="ACOM030708-PA.1"/>
    </source>
</evidence>
<accession>A0A8W7PF49</accession>
<name>A0A8W7PF49_ANOCL</name>
<dbReference type="Proteomes" id="UP000075882">
    <property type="component" value="Unassembled WGS sequence"/>
</dbReference>